<sequence length="151" mass="17194">MGRARHRRLRLQDEGGGRTPARTEPQGYHTGYCTTLHSLRAPWIMVQDKTGYELVNPPVPPAFPFQRLATRKKHRSLLEMTCIPSLLIGPRGAGVLTFGAVYFTDAIHYAILSAFAFRPNDKDYEEVVIPVTLQTFRNLVRDLREPTQRSM</sequence>
<evidence type="ECO:0000256" key="1">
    <source>
        <dbReference type="SAM" id="MobiDB-lite"/>
    </source>
</evidence>
<dbReference type="AlphaFoldDB" id="A0A4Q9P9E7"/>
<dbReference type="EMBL" id="ML145350">
    <property type="protein sequence ID" value="TBU51259.1"/>
    <property type="molecule type" value="Genomic_DNA"/>
</dbReference>
<protein>
    <submittedName>
        <fullName evidence="2">Uncharacterized protein</fullName>
    </submittedName>
</protein>
<organism evidence="2 3">
    <name type="scientific">Dichomitus squalens</name>
    <dbReference type="NCBI Taxonomy" id="114155"/>
    <lineage>
        <taxon>Eukaryota</taxon>
        <taxon>Fungi</taxon>
        <taxon>Dikarya</taxon>
        <taxon>Basidiomycota</taxon>
        <taxon>Agaricomycotina</taxon>
        <taxon>Agaricomycetes</taxon>
        <taxon>Polyporales</taxon>
        <taxon>Polyporaceae</taxon>
        <taxon>Dichomitus</taxon>
    </lineage>
</organism>
<gene>
    <name evidence="2" type="ORF">BD310DRAFT_863472</name>
</gene>
<name>A0A4Q9P9E7_9APHY</name>
<evidence type="ECO:0000313" key="3">
    <source>
        <dbReference type="Proteomes" id="UP000292082"/>
    </source>
</evidence>
<evidence type="ECO:0000313" key="2">
    <source>
        <dbReference type="EMBL" id="TBU51259.1"/>
    </source>
</evidence>
<feature type="region of interest" description="Disordered" evidence="1">
    <location>
        <begin position="1"/>
        <end position="27"/>
    </location>
</feature>
<reference evidence="2 3" key="1">
    <citation type="submission" date="2019-01" db="EMBL/GenBank/DDBJ databases">
        <title>Draft genome sequences of three monokaryotic isolates of the white-rot basidiomycete fungus Dichomitus squalens.</title>
        <authorList>
            <consortium name="DOE Joint Genome Institute"/>
            <person name="Lopez S.C."/>
            <person name="Andreopoulos B."/>
            <person name="Pangilinan J."/>
            <person name="Lipzen A."/>
            <person name="Riley R."/>
            <person name="Ahrendt S."/>
            <person name="Ng V."/>
            <person name="Barry K."/>
            <person name="Daum C."/>
            <person name="Grigoriev I.V."/>
            <person name="Hilden K.S."/>
            <person name="Makela M.R."/>
            <person name="de Vries R.P."/>
        </authorList>
    </citation>
    <scope>NUCLEOTIDE SEQUENCE [LARGE SCALE GENOMIC DNA]</scope>
    <source>
        <strain evidence="2 3">CBS 464.89</strain>
    </source>
</reference>
<accession>A0A4Q9P9E7</accession>
<keyword evidence="3" id="KW-1185">Reference proteome</keyword>
<dbReference type="Proteomes" id="UP000292082">
    <property type="component" value="Unassembled WGS sequence"/>
</dbReference>
<proteinExistence type="predicted"/>